<dbReference type="EMBL" id="CP111015">
    <property type="protein sequence ID" value="WAR02135.1"/>
    <property type="molecule type" value="Genomic_DNA"/>
</dbReference>
<reference evidence="2" key="1">
    <citation type="submission" date="2022-11" db="EMBL/GenBank/DDBJ databases">
        <title>Centuries of genome instability and evolution in soft-shell clam transmissible cancer (bioRxiv).</title>
        <authorList>
            <person name="Hart S.F.M."/>
            <person name="Yonemitsu M.A."/>
            <person name="Giersch R.M."/>
            <person name="Beal B.F."/>
            <person name="Arriagada G."/>
            <person name="Davis B.W."/>
            <person name="Ostrander E.A."/>
            <person name="Goff S.P."/>
            <person name="Metzger M.J."/>
        </authorList>
    </citation>
    <scope>NUCLEOTIDE SEQUENCE</scope>
    <source>
        <strain evidence="2">MELC-2E11</strain>
        <tissue evidence="2">Siphon/mantle</tissue>
    </source>
</reference>
<protein>
    <submittedName>
        <fullName evidence="2">Uncharacterized protein</fullName>
    </submittedName>
</protein>
<sequence>MSIEFVTKKEKVDPLYLKSSQLQKPSTEEEDKMSGGVRRKEHQKLKEMANKVFYVGRDKTVIQPVNKPECSTANYSDGIALHQYLTKNSYNIMGAAISKVTQKTSRTRRQ</sequence>
<organism evidence="2 3">
    <name type="scientific">Mya arenaria</name>
    <name type="common">Soft-shell clam</name>
    <dbReference type="NCBI Taxonomy" id="6604"/>
    <lineage>
        <taxon>Eukaryota</taxon>
        <taxon>Metazoa</taxon>
        <taxon>Spiralia</taxon>
        <taxon>Lophotrochozoa</taxon>
        <taxon>Mollusca</taxon>
        <taxon>Bivalvia</taxon>
        <taxon>Autobranchia</taxon>
        <taxon>Heteroconchia</taxon>
        <taxon>Euheterodonta</taxon>
        <taxon>Imparidentia</taxon>
        <taxon>Neoheterodontei</taxon>
        <taxon>Myida</taxon>
        <taxon>Myoidea</taxon>
        <taxon>Myidae</taxon>
        <taxon>Mya</taxon>
    </lineage>
</organism>
<keyword evidence="3" id="KW-1185">Reference proteome</keyword>
<evidence type="ECO:0000256" key="1">
    <source>
        <dbReference type="SAM" id="MobiDB-lite"/>
    </source>
</evidence>
<dbReference type="Proteomes" id="UP001164746">
    <property type="component" value="Chromosome 4"/>
</dbReference>
<feature type="region of interest" description="Disordered" evidence="1">
    <location>
        <begin position="18"/>
        <end position="43"/>
    </location>
</feature>
<evidence type="ECO:0000313" key="3">
    <source>
        <dbReference type="Proteomes" id="UP001164746"/>
    </source>
</evidence>
<evidence type="ECO:0000313" key="2">
    <source>
        <dbReference type="EMBL" id="WAR02135.1"/>
    </source>
</evidence>
<gene>
    <name evidence="2" type="ORF">MAR_008693</name>
</gene>
<proteinExistence type="predicted"/>
<accession>A0ABY7DWN0</accession>
<name>A0ABY7DWN0_MYAAR</name>